<evidence type="ECO:0000313" key="1">
    <source>
        <dbReference type="EMBL" id="NQE35681.1"/>
    </source>
</evidence>
<name>A0ABX2CZ54_9CYAN</name>
<gene>
    <name evidence="1" type="ORF">E5S67_03416</name>
</gene>
<dbReference type="Proteomes" id="UP000702425">
    <property type="component" value="Unassembled WGS sequence"/>
</dbReference>
<accession>A0ABX2CZ54</accession>
<dbReference type="EMBL" id="SRRZ01000061">
    <property type="protein sequence ID" value="NQE35681.1"/>
    <property type="molecule type" value="Genomic_DNA"/>
</dbReference>
<proteinExistence type="predicted"/>
<protein>
    <submittedName>
        <fullName evidence="1">Uncharacterized protein</fullName>
    </submittedName>
</protein>
<reference evidence="1 2" key="1">
    <citation type="journal article" date="2020" name="Sci. Rep.">
        <title>A novel cyanobacterial geosmin producer, revising GeoA distribution and dispersion patterns in Bacteria.</title>
        <authorList>
            <person name="Churro C."/>
            <person name="Semedo-Aguiar A.P."/>
            <person name="Silva A.D."/>
            <person name="Pereira-Leal J.B."/>
            <person name="Leite R.B."/>
        </authorList>
    </citation>
    <scope>NUCLEOTIDE SEQUENCE [LARGE SCALE GENOMIC DNA]</scope>
    <source>
        <strain evidence="1 2">IPMA8</strain>
    </source>
</reference>
<comment type="caution">
    <text evidence="1">The sequence shown here is derived from an EMBL/GenBank/DDBJ whole genome shotgun (WGS) entry which is preliminary data.</text>
</comment>
<keyword evidence="2" id="KW-1185">Reference proteome</keyword>
<sequence length="32" mass="3640">MLDIDRMSSKQIHELLHQVGYGDIGCIREGKP</sequence>
<organism evidence="1 2">
    <name type="scientific">Microcoleus asticus IPMA8</name>
    <dbReference type="NCBI Taxonomy" id="2563858"/>
    <lineage>
        <taxon>Bacteria</taxon>
        <taxon>Bacillati</taxon>
        <taxon>Cyanobacteriota</taxon>
        <taxon>Cyanophyceae</taxon>
        <taxon>Oscillatoriophycideae</taxon>
        <taxon>Oscillatoriales</taxon>
        <taxon>Microcoleaceae</taxon>
        <taxon>Microcoleus</taxon>
        <taxon>Microcoleus asticus</taxon>
    </lineage>
</organism>
<evidence type="ECO:0000313" key="2">
    <source>
        <dbReference type="Proteomes" id="UP000702425"/>
    </source>
</evidence>